<protein>
    <submittedName>
        <fullName evidence="12">Proteophosphoglycan ppg4</fullName>
    </submittedName>
</protein>
<keyword evidence="2 8" id="KW-0813">Transport</keyword>
<keyword evidence="4 10" id="KW-1133">Transmembrane helix</keyword>
<dbReference type="PANTHER" id="PTHR11003:SF291">
    <property type="entry name" value="IP11374P"/>
    <property type="match status" value="1"/>
</dbReference>
<feature type="domain" description="Potassium channel" evidence="11">
    <location>
        <begin position="1066"/>
        <end position="1135"/>
    </location>
</feature>
<evidence type="ECO:0000256" key="10">
    <source>
        <dbReference type="SAM" id="Phobius"/>
    </source>
</evidence>
<comment type="caution">
    <text evidence="12">The sequence shown here is derived from an EMBL/GenBank/DDBJ whole genome shotgun (WGS) entry which is preliminary data.</text>
</comment>
<evidence type="ECO:0000256" key="8">
    <source>
        <dbReference type="RuleBase" id="RU003857"/>
    </source>
</evidence>
<dbReference type="SUPFAM" id="SSF81324">
    <property type="entry name" value="Voltage-gated potassium channels"/>
    <property type="match status" value="2"/>
</dbReference>
<dbReference type="Gene3D" id="2.170.270.10">
    <property type="entry name" value="SET domain"/>
    <property type="match status" value="1"/>
</dbReference>
<feature type="transmembrane region" description="Helical" evidence="10">
    <location>
        <begin position="779"/>
        <end position="800"/>
    </location>
</feature>
<evidence type="ECO:0000259" key="11">
    <source>
        <dbReference type="Pfam" id="PF07885"/>
    </source>
</evidence>
<evidence type="ECO:0000256" key="6">
    <source>
        <dbReference type="ARBA" id="ARBA00023136"/>
    </source>
</evidence>
<dbReference type="InterPro" id="IPR046341">
    <property type="entry name" value="SET_dom_sf"/>
</dbReference>
<dbReference type="AlphaFoldDB" id="A0A5C5G6Q4"/>
<dbReference type="GO" id="GO:0022841">
    <property type="term" value="F:potassium ion leak channel activity"/>
    <property type="evidence" value="ECO:0007669"/>
    <property type="project" value="TreeGrafter"/>
</dbReference>
<reference evidence="12 13" key="1">
    <citation type="submission" date="2019-03" db="EMBL/GenBank/DDBJ databases">
        <title>Rhodosporidium diobovatum UCD-FST 08-225 genome sequencing, assembly, and annotation.</title>
        <authorList>
            <person name="Fakankun I.U."/>
            <person name="Fristensky B."/>
            <person name="Levin D.B."/>
        </authorList>
    </citation>
    <scope>NUCLEOTIDE SEQUENCE [LARGE SCALE GENOMIC DNA]</scope>
    <source>
        <strain evidence="12 13">UCD-FST 08-225</strain>
    </source>
</reference>
<keyword evidence="3 8" id="KW-0812">Transmembrane</keyword>
<feature type="transmembrane region" description="Helical" evidence="10">
    <location>
        <begin position="1083"/>
        <end position="1101"/>
    </location>
</feature>
<dbReference type="GO" id="GO:0015271">
    <property type="term" value="F:outward rectifier potassium channel activity"/>
    <property type="evidence" value="ECO:0007669"/>
    <property type="project" value="TreeGrafter"/>
</dbReference>
<dbReference type="GO" id="GO:0005886">
    <property type="term" value="C:plasma membrane"/>
    <property type="evidence" value="ECO:0007669"/>
    <property type="project" value="TreeGrafter"/>
</dbReference>
<dbReference type="SUPFAM" id="SSF82199">
    <property type="entry name" value="SET domain"/>
    <property type="match status" value="1"/>
</dbReference>
<feature type="transmembrane region" description="Helical" evidence="10">
    <location>
        <begin position="846"/>
        <end position="876"/>
    </location>
</feature>
<proteinExistence type="inferred from homology"/>
<feature type="transmembrane region" description="Helical" evidence="10">
    <location>
        <begin position="944"/>
        <end position="963"/>
    </location>
</feature>
<dbReference type="STRING" id="5288.A0A5C5G6Q4"/>
<keyword evidence="13" id="KW-1185">Reference proteome</keyword>
<feature type="transmembrane region" description="Helical" evidence="10">
    <location>
        <begin position="1113"/>
        <end position="1133"/>
    </location>
</feature>
<dbReference type="InterPro" id="IPR013099">
    <property type="entry name" value="K_chnl_dom"/>
</dbReference>
<dbReference type="EMBL" id="SOZI01000010">
    <property type="protein sequence ID" value="TNY23541.1"/>
    <property type="molecule type" value="Genomic_DNA"/>
</dbReference>
<name>A0A5C5G6Q4_9BASI</name>
<keyword evidence="6 10" id="KW-0472">Membrane</keyword>
<evidence type="ECO:0000313" key="13">
    <source>
        <dbReference type="Proteomes" id="UP000311382"/>
    </source>
</evidence>
<evidence type="ECO:0000256" key="9">
    <source>
        <dbReference type="SAM" id="MobiDB-lite"/>
    </source>
</evidence>
<dbReference type="Proteomes" id="UP000311382">
    <property type="component" value="Unassembled WGS sequence"/>
</dbReference>
<evidence type="ECO:0000256" key="1">
    <source>
        <dbReference type="ARBA" id="ARBA00004141"/>
    </source>
</evidence>
<keyword evidence="7 8" id="KW-0407">Ion channel</keyword>
<dbReference type="Gene3D" id="1.10.287.70">
    <property type="match status" value="2"/>
</dbReference>
<evidence type="ECO:0000256" key="4">
    <source>
        <dbReference type="ARBA" id="ARBA00022989"/>
    </source>
</evidence>
<feature type="transmembrane region" description="Helical" evidence="10">
    <location>
        <begin position="1059"/>
        <end position="1077"/>
    </location>
</feature>
<dbReference type="Pfam" id="PF07885">
    <property type="entry name" value="Ion_trans_2"/>
    <property type="match status" value="2"/>
</dbReference>
<feature type="transmembrane region" description="Helical" evidence="10">
    <location>
        <begin position="812"/>
        <end position="834"/>
    </location>
</feature>
<feature type="domain" description="Potassium channel" evidence="11">
    <location>
        <begin position="897"/>
        <end position="966"/>
    </location>
</feature>
<evidence type="ECO:0000313" key="12">
    <source>
        <dbReference type="EMBL" id="TNY23541.1"/>
    </source>
</evidence>
<dbReference type="InterPro" id="IPR003280">
    <property type="entry name" value="2pore_dom_K_chnl"/>
</dbReference>
<dbReference type="GO" id="GO:0030322">
    <property type="term" value="P:stabilization of membrane potential"/>
    <property type="evidence" value="ECO:0007669"/>
    <property type="project" value="TreeGrafter"/>
</dbReference>
<evidence type="ECO:0000256" key="7">
    <source>
        <dbReference type="ARBA" id="ARBA00023303"/>
    </source>
</evidence>
<organism evidence="12 13">
    <name type="scientific">Rhodotorula diobovata</name>
    <dbReference type="NCBI Taxonomy" id="5288"/>
    <lineage>
        <taxon>Eukaryota</taxon>
        <taxon>Fungi</taxon>
        <taxon>Dikarya</taxon>
        <taxon>Basidiomycota</taxon>
        <taxon>Pucciniomycotina</taxon>
        <taxon>Microbotryomycetes</taxon>
        <taxon>Sporidiobolales</taxon>
        <taxon>Sporidiobolaceae</taxon>
        <taxon>Rhodotorula</taxon>
    </lineage>
</organism>
<accession>A0A5C5G6Q4</accession>
<dbReference type="OrthoDB" id="6141102at2759"/>
<feature type="region of interest" description="Disordered" evidence="9">
    <location>
        <begin position="1"/>
        <end position="55"/>
    </location>
</feature>
<dbReference type="PANTHER" id="PTHR11003">
    <property type="entry name" value="POTASSIUM CHANNEL, SUBFAMILY K"/>
    <property type="match status" value="1"/>
</dbReference>
<comment type="similarity">
    <text evidence="8">Belongs to the two pore domain potassium channel (TC 1.A.1.8) family.</text>
</comment>
<feature type="region of interest" description="Disordered" evidence="9">
    <location>
        <begin position="1173"/>
        <end position="1206"/>
    </location>
</feature>
<evidence type="ECO:0000256" key="3">
    <source>
        <dbReference type="ARBA" id="ARBA00022692"/>
    </source>
</evidence>
<feature type="transmembrane region" description="Helical" evidence="10">
    <location>
        <begin position="888"/>
        <end position="910"/>
    </location>
</feature>
<sequence>MVVEIVLSSSDDDNAGSRRARRPVTVAISDSSDEEPRAKSASAARPSVGHRPAAFAGPSSAQLAFAGGAARKSGFGAGQFPRRRTLVTKHGVQQPSQRAPTQRTVVKAEPDDGAALASLRALRSEDSIANALDPRLEAIPFPFDVSIRLEEIRLALKRVPTHLVVELDIAFRNVDQSTNTASPAASTSFLLPLPPTFAPGSLVDFCSGIEPRSRLLCISRNPIIPLDSSDPSSSSFAARYAQPDVRDVLIRLSIVDAGAPSPERLYESATSMTEDARLCLTGERALRRSAEGSQVKVSWTVDLRHDGHGQVPPTDDELRRWLEQEMRRCEAEWRRETAERTVRDFSVLKRLFSHLQVDLVELAQLEREAKKQDEAENRVDLGNFPFERSLTEDNVLRRALKIFEEKTGRTAYRVQQDHRLIDDEQIIQDDDGADFCWLCGAHLCAVHAGSASRPSSSPTSRSPADKLSEALLSCNEPTKASFDPTEHVRGGCDECGSSSCFMLVEPVRPFPAARVALCSAPRRRHARPRPLHREPASPAPRRRDRVVLHPVQSSGYSPCACVDQCTSECACSSSETYCDRWCACPSSSTCANSAIRLGRHKATSVVRSQIPQGGYGAVLLEAVEKGEFVALYGGEQHPQGLTENPTLEAKWGHWRTCSYWFDVDRGDATDSALLGNVIRFVNHDRDRVNVVSRNSAMHVSLDVVHARAHPKGRSYRTEEERKRAEAERRERVLRRGTSLLAQLLCPLAPLLSLPGLTEHWYVRQGDQGQIVVSRPDPPLIIAAGSISLALAVLANVAILLRLVETHPRFFSVTTIVFLSVHMAVNGVALTVFGIEHAQPDGFVLSTAFWLTAASSCVALAAVVCLFVDGLATGWYVRGGTGISSKQRSLVITFDFFVALLLVGSVVYHFLLPNVTFLDTVYLCIQSVLTVGFGDVTLSTTGSQVFSLFFNTIGILTFALLVAFTRETALEVMQNEYKTQEKLLLDRLRRRRRGEQAHHAGLVAHAIAFLSFGLYHTREQQEEEQDANADDEKDKVDERRYEDEITELKRERDREFRSQVVVSFTLFLVFWLVGAAAFSALEGWSFWIAFYFVFVMSSTIGYGDFSPSTQGGRAFFCVWALVGAGTLTVLFSGFSRRNREHVENDNSFKEFIYLRNLRTKLAALEELAQEALDPGDAAAPGHASASTSSQEKESRGSRPSEAGSSAG</sequence>
<gene>
    <name evidence="12" type="ORF">DMC30DRAFT_410639</name>
</gene>
<comment type="subcellular location">
    <subcellularLocation>
        <location evidence="1">Membrane</location>
        <topology evidence="1">Multi-pass membrane protein</topology>
    </subcellularLocation>
</comment>
<evidence type="ECO:0000256" key="2">
    <source>
        <dbReference type="ARBA" id="ARBA00022448"/>
    </source>
</evidence>
<dbReference type="PRINTS" id="PR01333">
    <property type="entry name" value="2POREKCHANEL"/>
</dbReference>
<evidence type="ECO:0000256" key="5">
    <source>
        <dbReference type="ARBA" id="ARBA00023065"/>
    </source>
</evidence>
<keyword evidence="5 8" id="KW-0406">Ion transport</keyword>